<reference evidence="18 19" key="1">
    <citation type="journal article" date="2015" name="BMC Genomics">
        <title>The genome of the truffle-parasite Tolypocladium ophioglossoides and the evolution of antifungal peptaibiotics.</title>
        <authorList>
            <person name="Quandt C.A."/>
            <person name="Bushley K.E."/>
            <person name="Spatafora J.W."/>
        </authorList>
    </citation>
    <scope>NUCLEOTIDE SEQUENCE [LARGE SCALE GENOMIC DNA]</scope>
    <source>
        <strain evidence="18 19">CBS 100239</strain>
    </source>
</reference>
<evidence type="ECO:0000256" key="3">
    <source>
        <dbReference type="ARBA" id="ARBA00010031"/>
    </source>
</evidence>
<accession>A0A0L0MYF7</accession>
<dbReference type="InterPro" id="IPR051735">
    <property type="entry name" value="CFEM_domain"/>
</dbReference>
<organism evidence="18 19">
    <name type="scientific">Tolypocladium ophioglossoides (strain CBS 100239)</name>
    <name type="common">Snaketongue truffleclub</name>
    <name type="synonym">Elaphocordyceps ophioglossoides</name>
    <dbReference type="NCBI Taxonomy" id="1163406"/>
    <lineage>
        <taxon>Eukaryota</taxon>
        <taxon>Fungi</taxon>
        <taxon>Dikarya</taxon>
        <taxon>Ascomycota</taxon>
        <taxon>Pezizomycotina</taxon>
        <taxon>Sordariomycetes</taxon>
        <taxon>Hypocreomycetidae</taxon>
        <taxon>Hypocreales</taxon>
        <taxon>Ophiocordycipitaceae</taxon>
        <taxon>Tolypocladium</taxon>
    </lineage>
</organism>
<dbReference type="PANTHER" id="PTHR37928:SF1">
    <property type="entry name" value="CFEM DOMAIN PROTEIN (AFU_ORTHOLOGUE AFUA_6G14090)"/>
    <property type="match status" value="1"/>
</dbReference>
<feature type="compositionally biased region" description="Low complexity" evidence="15">
    <location>
        <begin position="95"/>
        <end position="168"/>
    </location>
</feature>
<protein>
    <recommendedName>
        <fullName evidence="17">CFEM domain-containing protein</fullName>
    </recommendedName>
</protein>
<evidence type="ECO:0000256" key="12">
    <source>
        <dbReference type="ARBA" id="ARBA00023157"/>
    </source>
</evidence>
<evidence type="ECO:0000256" key="16">
    <source>
        <dbReference type="SAM" id="SignalP"/>
    </source>
</evidence>
<comment type="similarity">
    <text evidence="3">Belongs to the RBT5 family.</text>
</comment>
<gene>
    <name evidence="18" type="ORF">TOPH_08472</name>
</gene>
<name>A0A0L0MYF7_TOLOC</name>
<feature type="compositionally biased region" description="Polar residues" evidence="15">
    <location>
        <begin position="169"/>
        <end position="181"/>
    </location>
</feature>
<sequence>MRTIYVAVAGLLSVATAQSLCAVNCFQSVVTEHPPLTCKEDNMYLCFCKSKDLQNFFTDCAYSKCGSGANEAINFGVGLCKDLGVPISIPPRPSPSAVSQVPSSPAATSATSAPSSTSFTTLPSAGQSTLSTATVSSVGGSVETHGPTSAGTTASTFAPSAAPHPSSSKNQTGTQPTPSSVVVNKGVSMNAAPGILAAAGIGAALLHLL</sequence>
<evidence type="ECO:0000256" key="7">
    <source>
        <dbReference type="ARBA" id="ARBA00022622"/>
    </source>
</evidence>
<feature type="chain" id="PRO_5005544730" description="CFEM domain-containing protein" evidence="16">
    <location>
        <begin position="18"/>
        <end position="209"/>
    </location>
</feature>
<evidence type="ECO:0000256" key="14">
    <source>
        <dbReference type="ARBA" id="ARBA00023288"/>
    </source>
</evidence>
<evidence type="ECO:0000256" key="10">
    <source>
        <dbReference type="ARBA" id="ARBA00023004"/>
    </source>
</evidence>
<keyword evidence="9 16" id="KW-0732">Signal</keyword>
<keyword evidence="10" id="KW-0408">Iron</keyword>
<evidence type="ECO:0000256" key="15">
    <source>
        <dbReference type="SAM" id="MobiDB-lite"/>
    </source>
</evidence>
<feature type="signal peptide" evidence="16">
    <location>
        <begin position="1"/>
        <end position="17"/>
    </location>
</feature>
<evidence type="ECO:0000259" key="17">
    <source>
        <dbReference type="Pfam" id="PF05730"/>
    </source>
</evidence>
<dbReference type="STRING" id="1163406.A0A0L0MYF7"/>
<comment type="subcellular location">
    <subcellularLocation>
        <location evidence="1">Cell membrane</location>
        <topology evidence="1">Lipid-anchor</topology>
        <topology evidence="1">GPI-anchor</topology>
    </subcellularLocation>
    <subcellularLocation>
        <location evidence="2">Secreted</location>
    </subcellularLocation>
</comment>
<dbReference type="InterPro" id="IPR008427">
    <property type="entry name" value="Extracellular_membr_CFEM_dom"/>
</dbReference>
<keyword evidence="19" id="KW-1185">Reference proteome</keyword>
<evidence type="ECO:0000313" key="18">
    <source>
        <dbReference type="EMBL" id="KND86882.1"/>
    </source>
</evidence>
<evidence type="ECO:0000256" key="1">
    <source>
        <dbReference type="ARBA" id="ARBA00004609"/>
    </source>
</evidence>
<feature type="domain" description="CFEM" evidence="17">
    <location>
        <begin position="19"/>
        <end position="81"/>
    </location>
</feature>
<keyword evidence="12" id="KW-1015">Disulfide bond</keyword>
<evidence type="ECO:0000256" key="2">
    <source>
        <dbReference type="ARBA" id="ARBA00004613"/>
    </source>
</evidence>
<evidence type="ECO:0000313" key="19">
    <source>
        <dbReference type="Proteomes" id="UP000036947"/>
    </source>
</evidence>
<keyword evidence="14" id="KW-0449">Lipoprotein</keyword>
<dbReference type="OrthoDB" id="1193027at2759"/>
<dbReference type="PANTHER" id="PTHR37928">
    <property type="entry name" value="CFEM DOMAIN PROTEIN (AFU_ORTHOLOGUE AFUA_6G14090)"/>
    <property type="match status" value="1"/>
</dbReference>
<keyword evidence="7" id="KW-0336">GPI-anchor</keyword>
<evidence type="ECO:0000256" key="11">
    <source>
        <dbReference type="ARBA" id="ARBA00023136"/>
    </source>
</evidence>
<dbReference type="GO" id="GO:0046872">
    <property type="term" value="F:metal ion binding"/>
    <property type="evidence" value="ECO:0007669"/>
    <property type="project" value="UniProtKB-KW"/>
</dbReference>
<dbReference type="Pfam" id="PF05730">
    <property type="entry name" value="CFEM"/>
    <property type="match status" value="1"/>
</dbReference>
<evidence type="ECO:0000256" key="4">
    <source>
        <dbReference type="ARBA" id="ARBA00022475"/>
    </source>
</evidence>
<comment type="caution">
    <text evidence="18">The sequence shown here is derived from an EMBL/GenBank/DDBJ whole genome shotgun (WGS) entry which is preliminary data.</text>
</comment>
<dbReference type="GO" id="GO:0098552">
    <property type="term" value="C:side of membrane"/>
    <property type="evidence" value="ECO:0007669"/>
    <property type="project" value="UniProtKB-KW"/>
</dbReference>
<keyword evidence="5" id="KW-0964">Secreted</keyword>
<keyword evidence="6" id="KW-0349">Heme</keyword>
<evidence type="ECO:0000256" key="5">
    <source>
        <dbReference type="ARBA" id="ARBA00022525"/>
    </source>
</evidence>
<keyword evidence="13" id="KW-0325">Glycoprotein</keyword>
<evidence type="ECO:0000256" key="8">
    <source>
        <dbReference type="ARBA" id="ARBA00022723"/>
    </source>
</evidence>
<keyword evidence="8" id="KW-0479">Metal-binding</keyword>
<evidence type="ECO:0000256" key="9">
    <source>
        <dbReference type="ARBA" id="ARBA00022729"/>
    </source>
</evidence>
<feature type="region of interest" description="Disordered" evidence="15">
    <location>
        <begin position="91"/>
        <end position="181"/>
    </location>
</feature>
<dbReference type="GO" id="GO:0005886">
    <property type="term" value="C:plasma membrane"/>
    <property type="evidence" value="ECO:0007669"/>
    <property type="project" value="UniProtKB-SubCell"/>
</dbReference>
<keyword evidence="4" id="KW-1003">Cell membrane</keyword>
<evidence type="ECO:0000256" key="6">
    <source>
        <dbReference type="ARBA" id="ARBA00022617"/>
    </source>
</evidence>
<dbReference type="EMBL" id="LFRF01000046">
    <property type="protein sequence ID" value="KND86882.1"/>
    <property type="molecule type" value="Genomic_DNA"/>
</dbReference>
<dbReference type="AlphaFoldDB" id="A0A0L0MYF7"/>
<keyword evidence="11" id="KW-0472">Membrane</keyword>
<dbReference type="GO" id="GO:0005576">
    <property type="term" value="C:extracellular region"/>
    <property type="evidence" value="ECO:0007669"/>
    <property type="project" value="UniProtKB-SubCell"/>
</dbReference>
<proteinExistence type="inferred from homology"/>
<evidence type="ECO:0000256" key="13">
    <source>
        <dbReference type="ARBA" id="ARBA00023180"/>
    </source>
</evidence>
<dbReference type="Proteomes" id="UP000036947">
    <property type="component" value="Unassembled WGS sequence"/>
</dbReference>